<dbReference type="OrthoDB" id="552437at2759"/>
<accession>A0A150H1M3</accession>
<keyword evidence="3" id="KW-1185">Reference proteome</keyword>
<evidence type="ECO:0008006" key="4">
    <source>
        <dbReference type="Google" id="ProtNLM"/>
    </source>
</evidence>
<evidence type="ECO:0000313" key="3">
    <source>
        <dbReference type="Proteomes" id="UP000075714"/>
    </source>
</evidence>
<feature type="signal peptide" evidence="1">
    <location>
        <begin position="1"/>
        <end position="33"/>
    </location>
</feature>
<comment type="caution">
    <text evidence="2">The sequence shown here is derived from an EMBL/GenBank/DDBJ whole genome shotgun (WGS) entry which is preliminary data.</text>
</comment>
<reference evidence="3" key="1">
    <citation type="journal article" date="2016" name="Nat. Commun.">
        <title>The Gonium pectorale genome demonstrates co-option of cell cycle regulation during the evolution of multicellularity.</title>
        <authorList>
            <person name="Hanschen E.R."/>
            <person name="Marriage T.N."/>
            <person name="Ferris P.J."/>
            <person name="Hamaji T."/>
            <person name="Toyoda A."/>
            <person name="Fujiyama A."/>
            <person name="Neme R."/>
            <person name="Noguchi H."/>
            <person name="Minakuchi Y."/>
            <person name="Suzuki M."/>
            <person name="Kawai-Toyooka H."/>
            <person name="Smith D.R."/>
            <person name="Sparks H."/>
            <person name="Anderson J."/>
            <person name="Bakaric R."/>
            <person name="Luria V."/>
            <person name="Karger A."/>
            <person name="Kirschner M.W."/>
            <person name="Durand P.M."/>
            <person name="Michod R.E."/>
            <person name="Nozaki H."/>
            <person name="Olson B.J."/>
        </authorList>
    </citation>
    <scope>NUCLEOTIDE SEQUENCE [LARGE SCALE GENOMIC DNA]</scope>
    <source>
        <strain evidence="3">NIES-2863</strain>
    </source>
</reference>
<dbReference type="EMBL" id="LSYV01000003">
    <property type="protein sequence ID" value="KXZ56066.1"/>
    <property type="molecule type" value="Genomic_DNA"/>
</dbReference>
<evidence type="ECO:0000256" key="1">
    <source>
        <dbReference type="SAM" id="SignalP"/>
    </source>
</evidence>
<proteinExistence type="predicted"/>
<name>A0A150H1M3_GONPE</name>
<gene>
    <name evidence="2" type="ORF">GPECTOR_2g948</name>
</gene>
<keyword evidence="1" id="KW-0732">Signal</keyword>
<dbReference type="Proteomes" id="UP000075714">
    <property type="component" value="Unassembled WGS sequence"/>
</dbReference>
<organism evidence="2 3">
    <name type="scientific">Gonium pectorale</name>
    <name type="common">Green alga</name>
    <dbReference type="NCBI Taxonomy" id="33097"/>
    <lineage>
        <taxon>Eukaryota</taxon>
        <taxon>Viridiplantae</taxon>
        <taxon>Chlorophyta</taxon>
        <taxon>core chlorophytes</taxon>
        <taxon>Chlorophyceae</taxon>
        <taxon>CS clade</taxon>
        <taxon>Chlamydomonadales</taxon>
        <taxon>Volvocaceae</taxon>
        <taxon>Gonium</taxon>
    </lineage>
</organism>
<sequence length="180" mass="18414">MSAGVSMPSRPSPLLLAPLLAALLLVSAPSSTAFSRRLFQSTCDLTCSRLESCITATCSPVDAGSKLVTLDVSGCKGNYVSWVCCASASCTPRTCNSNVAGGQFSGTTCNEAYSAAYVVPIGFMMMPIQLHDGRLAGNRTCGNGSNGYGPGQCCAGGSGNCGTISNVCDLTLDLSRFGPR</sequence>
<evidence type="ECO:0000313" key="2">
    <source>
        <dbReference type="EMBL" id="KXZ56066.1"/>
    </source>
</evidence>
<protein>
    <recommendedName>
        <fullName evidence="4">Pherophorin domain-containing protein</fullName>
    </recommendedName>
</protein>
<feature type="chain" id="PRO_5007562328" description="Pherophorin domain-containing protein" evidence="1">
    <location>
        <begin position="34"/>
        <end position="180"/>
    </location>
</feature>
<dbReference type="AlphaFoldDB" id="A0A150H1M3"/>